<name>A0A7W7HU39_9ACTN</name>
<keyword evidence="1" id="KW-1133">Transmembrane helix</keyword>
<organism evidence="2 3">
    <name type="scientific">Actinoplanes digitatis</name>
    <dbReference type="NCBI Taxonomy" id="1868"/>
    <lineage>
        <taxon>Bacteria</taxon>
        <taxon>Bacillati</taxon>
        <taxon>Actinomycetota</taxon>
        <taxon>Actinomycetes</taxon>
        <taxon>Micromonosporales</taxon>
        <taxon>Micromonosporaceae</taxon>
        <taxon>Actinoplanes</taxon>
    </lineage>
</organism>
<protein>
    <recommendedName>
        <fullName evidence="4">Integral membrane protein</fullName>
    </recommendedName>
</protein>
<dbReference type="AlphaFoldDB" id="A0A7W7HU39"/>
<evidence type="ECO:0000313" key="3">
    <source>
        <dbReference type="Proteomes" id="UP000578112"/>
    </source>
</evidence>
<dbReference type="Proteomes" id="UP000578112">
    <property type="component" value="Unassembled WGS sequence"/>
</dbReference>
<gene>
    <name evidence="2" type="ORF">BJ971_001351</name>
</gene>
<accession>A0A7W7HU39</accession>
<evidence type="ECO:0000313" key="2">
    <source>
        <dbReference type="EMBL" id="MBB4760795.1"/>
    </source>
</evidence>
<feature type="transmembrane region" description="Helical" evidence="1">
    <location>
        <begin position="103"/>
        <end position="123"/>
    </location>
</feature>
<feature type="transmembrane region" description="Helical" evidence="1">
    <location>
        <begin position="76"/>
        <end position="97"/>
    </location>
</feature>
<keyword evidence="3" id="KW-1185">Reference proteome</keyword>
<feature type="transmembrane region" description="Helical" evidence="1">
    <location>
        <begin position="49"/>
        <end position="69"/>
    </location>
</feature>
<evidence type="ECO:0008006" key="4">
    <source>
        <dbReference type="Google" id="ProtNLM"/>
    </source>
</evidence>
<keyword evidence="1" id="KW-0812">Transmembrane</keyword>
<dbReference type="RefSeq" id="WP_184990820.1">
    <property type="nucleotide sequence ID" value="NZ_BOMK01000092.1"/>
</dbReference>
<proteinExistence type="predicted"/>
<reference evidence="2 3" key="1">
    <citation type="submission" date="2020-08" db="EMBL/GenBank/DDBJ databases">
        <title>Sequencing the genomes of 1000 actinobacteria strains.</title>
        <authorList>
            <person name="Klenk H.-P."/>
        </authorList>
    </citation>
    <scope>NUCLEOTIDE SEQUENCE [LARGE SCALE GENOMIC DNA]</scope>
    <source>
        <strain evidence="2 3">DSM 43149</strain>
    </source>
</reference>
<comment type="caution">
    <text evidence="2">The sequence shown here is derived from an EMBL/GenBank/DDBJ whole genome shotgun (WGS) entry which is preliminary data.</text>
</comment>
<evidence type="ECO:0000256" key="1">
    <source>
        <dbReference type="SAM" id="Phobius"/>
    </source>
</evidence>
<keyword evidence="1" id="KW-0472">Membrane</keyword>
<dbReference type="EMBL" id="JACHNH010000001">
    <property type="protein sequence ID" value="MBB4760795.1"/>
    <property type="molecule type" value="Genomic_DNA"/>
</dbReference>
<sequence length="137" mass="14626">MPEIRPARRWPIAVIRTLTVVLLLQVLTQAALAGGFVTGNVKLLGLHSANAILLVLTSAALLPATILLVRPGRGPWWPIAFSVALWWAIVMQVGLGFARQVGLHIPLGMTVMALTSALTWWAFAYRPAPALAAGNSS</sequence>